<comment type="function">
    <text evidence="4">Catalyzes the reduction of fatty acyl-CoA to fatty alcohols.</text>
</comment>
<keyword evidence="4" id="KW-0521">NADP</keyword>
<evidence type="ECO:0000256" key="4">
    <source>
        <dbReference type="RuleBase" id="RU363097"/>
    </source>
</evidence>
<reference evidence="7" key="1">
    <citation type="journal article" date="2023" name="Nat. Commun.">
        <title>Diploid and tetraploid genomes of Acorus and the evolution of monocots.</title>
        <authorList>
            <person name="Ma L."/>
            <person name="Liu K.W."/>
            <person name="Li Z."/>
            <person name="Hsiao Y.Y."/>
            <person name="Qi Y."/>
            <person name="Fu T."/>
            <person name="Tang G.D."/>
            <person name="Zhang D."/>
            <person name="Sun W.H."/>
            <person name="Liu D.K."/>
            <person name="Li Y."/>
            <person name="Chen G.Z."/>
            <person name="Liu X.D."/>
            <person name="Liao X.Y."/>
            <person name="Jiang Y.T."/>
            <person name="Yu X."/>
            <person name="Hao Y."/>
            <person name="Huang J."/>
            <person name="Zhao X.W."/>
            <person name="Ke S."/>
            <person name="Chen Y.Y."/>
            <person name="Wu W.L."/>
            <person name="Hsu J.L."/>
            <person name="Lin Y.F."/>
            <person name="Huang M.D."/>
            <person name="Li C.Y."/>
            <person name="Huang L."/>
            <person name="Wang Z.W."/>
            <person name="Zhao X."/>
            <person name="Zhong W.Y."/>
            <person name="Peng D.H."/>
            <person name="Ahmad S."/>
            <person name="Lan S."/>
            <person name="Zhang J.S."/>
            <person name="Tsai W.C."/>
            <person name="Van de Peer Y."/>
            <person name="Liu Z.J."/>
        </authorList>
    </citation>
    <scope>NUCLEOTIDE SEQUENCE</scope>
    <source>
        <strain evidence="7">SCP</strain>
    </source>
</reference>
<dbReference type="Proteomes" id="UP001179952">
    <property type="component" value="Unassembled WGS sequence"/>
</dbReference>
<dbReference type="InterPro" id="IPR033640">
    <property type="entry name" value="FAR_C"/>
</dbReference>
<evidence type="ECO:0000256" key="1">
    <source>
        <dbReference type="ARBA" id="ARBA00005928"/>
    </source>
</evidence>
<keyword evidence="4" id="KW-1133">Transmembrane helix</keyword>
<evidence type="ECO:0000313" key="8">
    <source>
        <dbReference type="Proteomes" id="UP001179952"/>
    </source>
</evidence>
<comment type="catalytic activity">
    <reaction evidence="4">
        <text>a long-chain fatty acyl-CoA + 2 NADPH + 2 H(+) = a long-chain primary fatty alcohol + 2 NADP(+) + CoA</text>
        <dbReference type="Rhea" id="RHEA:52716"/>
        <dbReference type="ChEBI" id="CHEBI:15378"/>
        <dbReference type="ChEBI" id="CHEBI:57287"/>
        <dbReference type="ChEBI" id="CHEBI:57783"/>
        <dbReference type="ChEBI" id="CHEBI:58349"/>
        <dbReference type="ChEBI" id="CHEBI:77396"/>
        <dbReference type="ChEBI" id="CHEBI:83139"/>
        <dbReference type="EC" id="1.2.1.84"/>
    </reaction>
</comment>
<organism evidence="7 8">
    <name type="scientific">Acorus gramineus</name>
    <name type="common">Dwarf sweet flag</name>
    <dbReference type="NCBI Taxonomy" id="55184"/>
    <lineage>
        <taxon>Eukaryota</taxon>
        <taxon>Viridiplantae</taxon>
        <taxon>Streptophyta</taxon>
        <taxon>Embryophyta</taxon>
        <taxon>Tracheophyta</taxon>
        <taxon>Spermatophyta</taxon>
        <taxon>Magnoliopsida</taxon>
        <taxon>Liliopsida</taxon>
        <taxon>Acoraceae</taxon>
        <taxon>Acorus</taxon>
    </lineage>
</organism>
<keyword evidence="4" id="KW-0472">Membrane</keyword>
<dbReference type="CDD" id="cd09071">
    <property type="entry name" value="FAR_C"/>
    <property type="match status" value="1"/>
</dbReference>
<proteinExistence type="inferred from homology"/>
<sequence length="531" mass="60747">MEELNNIADSFKNKCILVTGSTGFLAKCMYLHIYIYIYIHSFFSCKLCLLCCFSLLLFSDDLTFLVLVEVFVEKVLRVQPEVKKLYLLLRATDAKTVTQRFRSEVTGKELFRVLKEKHGKGFDSFIAEKVSLVAGDISCVNLGIEETNLVETMWKEVDIIVNSAATTNFYERYDVAMGINVLGAKHVLDFAKKCAKLEILLHVSTAYVAGEKAGVILEKPFQMGETLNEASGLDVDAELRLVEERLKELRTDDVEPHLERTSMKQLGLQRARHFGWPNTYVFTKALGEMVLSHHRAGLPLVILRPTMITSTLQEPFPGWMEGTRTIDTLIIGYAKEQLTCFLGDLELIMDIVPGDMVANAMMAVAVAHGNHQTETVYHVGTSVSNPVNYAVLLDCGFRYFTENPRVRKDGRQLETHRIPVYSDITSFHRYMILRYRLPLEALRVTNAALCRLFQGTYDDLSRKYKFVMHLVDLYKPYAFFKGCFDDLNLERLRRAVAEEEKAKFCFDPRRIDWEDYLANVHIPGVLKCMRK</sequence>
<dbReference type="Pfam" id="PF03015">
    <property type="entry name" value="Sterile"/>
    <property type="match status" value="1"/>
</dbReference>
<dbReference type="InterPro" id="IPR036291">
    <property type="entry name" value="NAD(P)-bd_dom_sf"/>
</dbReference>
<dbReference type="EC" id="1.2.1.84" evidence="4"/>
<dbReference type="InterPro" id="IPR013120">
    <property type="entry name" value="FAR_NAD-bd"/>
</dbReference>
<evidence type="ECO:0000259" key="5">
    <source>
        <dbReference type="Pfam" id="PF03015"/>
    </source>
</evidence>
<evidence type="ECO:0000259" key="6">
    <source>
        <dbReference type="Pfam" id="PF07993"/>
    </source>
</evidence>
<dbReference type="SUPFAM" id="SSF51735">
    <property type="entry name" value="NAD(P)-binding Rossmann-fold domains"/>
    <property type="match status" value="1"/>
</dbReference>
<dbReference type="GO" id="GO:0035336">
    <property type="term" value="P:long-chain fatty-acyl-CoA metabolic process"/>
    <property type="evidence" value="ECO:0007669"/>
    <property type="project" value="TreeGrafter"/>
</dbReference>
<dbReference type="GO" id="GO:0080019">
    <property type="term" value="F:alcohol-forming very long-chain fatty acyl-CoA reductase activity"/>
    <property type="evidence" value="ECO:0007669"/>
    <property type="project" value="InterPro"/>
</dbReference>
<reference evidence="7" key="2">
    <citation type="submission" date="2023-06" db="EMBL/GenBank/DDBJ databases">
        <authorList>
            <person name="Ma L."/>
            <person name="Liu K.-W."/>
            <person name="Li Z."/>
            <person name="Hsiao Y.-Y."/>
            <person name="Qi Y."/>
            <person name="Fu T."/>
            <person name="Tang G."/>
            <person name="Zhang D."/>
            <person name="Sun W.-H."/>
            <person name="Liu D.-K."/>
            <person name="Li Y."/>
            <person name="Chen G.-Z."/>
            <person name="Liu X.-D."/>
            <person name="Liao X.-Y."/>
            <person name="Jiang Y.-T."/>
            <person name="Yu X."/>
            <person name="Hao Y."/>
            <person name="Huang J."/>
            <person name="Zhao X.-W."/>
            <person name="Ke S."/>
            <person name="Chen Y.-Y."/>
            <person name="Wu W.-L."/>
            <person name="Hsu J.-L."/>
            <person name="Lin Y.-F."/>
            <person name="Huang M.-D."/>
            <person name="Li C.-Y."/>
            <person name="Huang L."/>
            <person name="Wang Z.-W."/>
            <person name="Zhao X."/>
            <person name="Zhong W.-Y."/>
            <person name="Peng D.-H."/>
            <person name="Ahmad S."/>
            <person name="Lan S."/>
            <person name="Zhang J.-S."/>
            <person name="Tsai W.-C."/>
            <person name="Van De Peer Y."/>
            <person name="Liu Z.-J."/>
        </authorList>
    </citation>
    <scope>NUCLEOTIDE SEQUENCE</scope>
    <source>
        <strain evidence="7">SCP</strain>
        <tissue evidence="7">Leaves</tissue>
    </source>
</reference>
<comment type="caution">
    <text evidence="7">The sequence shown here is derived from an EMBL/GenBank/DDBJ whole genome shotgun (WGS) entry which is preliminary data.</text>
</comment>
<feature type="transmembrane region" description="Helical" evidence="4">
    <location>
        <begin position="33"/>
        <end position="58"/>
    </location>
</feature>
<feature type="domain" description="Fatty acyl-CoA reductase C-terminal" evidence="5">
    <location>
        <begin position="447"/>
        <end position="528"/>
    </location>
</feature>
<dbReference type="GO" id="GO:0102965">
    <property type="term" value="F:alcohol-forming long-chain fatty acyl-CoA reductase activity"/>
    <property type="evidence" value="ECO:0007669"/>
    <property type="project" value="UniProtKB-EC"/>
</dbReference>
<dbReference type="AlphaFoldDB" id="A0AAV9BJS0"/>
<dbReference type="Pfam" id="PF07993">
    <property type="entry name" value="NAD_binding_4"/>
    <property type="match status" value="1"/>
</dbReference>
<dbReference type="GO" id="GO:0010345">
    <property type="term" value="P:suberin biosynthetic process"/>
    <property type="evidence" value="ECO:0007669"/>
    <property type="project" value="TreeGrafter"/>
</dbReference>
<evidence type="ECO:0000256" key="2">
    <source>
        <dbReference type="ARBA" id="ARBA00022516"/>
    </source>
</evidence>
<evidence type="ECO:0000313" key="7">
    <source>
        <dbReference type="EMBL" id="KAK1276571.1"/>
    </source>
</evidence>
<feature type="domain" description="Thioester reductase (TE)" evidence="6">
    <location>
        <begin position="69"/>
        <end position="361"/>
    </location>
</feature>
<name>A0AAV9BJS0_ACOGR</name>
<dbReference type="PANTHER" id="PTHR11011:SF99">
    <property type="entry name" value="FATTY ACYL-COA REDUCTASE 3"/>
    <property type="match status" value="1"/>
</dbReference>
<keyword evidence="4" id="KW-0812">Transmembrane</keyword>
<evidence type="ECO:0000256" key="3">
    <source>
        <dbReference type="ARBA" id="ARBA00023098"/>
    </source>
</evidence>
<keyword evidence="2 4" id="KW-0444">Lipid biosynthesis</keyword>
<dbReference type="EMBL" id="JAUJYN010000003">
    <property type="protein sequence ID" value="KAK1276571.1"/>
    <property type="molecule type" value="Genomic_DNA"/>
</dbReference>
<dbReference type="Gene3D" id="3.40.50.720">
    <property type="entry name" value="NAD(P)-binding Rossmann-like Domain"/>
    <property type="match status" value="1"/>
</dbReference>
<dbReference type="PANTHER" id="PTHR11011">
    <property type="entry name" value="MALE STERILITY PROTEIN 2-RELATED"/>
    <property type="match status" value="1"/>
</dbReference>
<keyword evidence="3 4" id="KW-0443">Lipid metabolism</keyword>
<dbReference type="InterPro" id="IPR026055">
    <property type="entry name" value="FAR"/>
</dbReference>
<gene>
    <name evidence="7" type="ORF">QJS04_geneDACA011782</name>
</gene>
<dbReference type="CDD" id="cd05236">
    <property type="entry name" value="FAR-N_SDR_e"/>
    <property type="match status" value="1"/>
</dbReference>
<keyword evidence="4" id="KW-0560">Oxidoreductase</keyword>
<comment type="similarity">
    <text evidence="1 4">Belongs to the fatty acyl-CoA reductase family.</text>
</comment>
<protein>
    <recommendedName>
        <fullName evidence="4">Fatty acyl-CoA reductase</fullName>
        <ecNumber evidence="4">1.2.1.84</ecNumber>
    </recommendedName>
</protein>
<accession>A0AAV9BJS0</accession>
<keyword evidence="8" id="KW-1185">Reference proteome</keyword>